<dbReference type="CDD" id="cd06261">
    <property type="entry name" value="TM_PBP2"/>
    <property type="match status" value="1"/>
</dbReference>
<dbReference type="PANTHER" id="PTHR30614:SF0">
    <property type="entry name" value="L-CYSTINE TRANSPORT SYSTEM PERMEASE PROTEIN TCYL"/>
    <property type="match status" value="1"/>
</dbReference>
<sequence length="381" mass="41178">MTKVPNVDALPEPTVLNRAKRRRPGLLVANAIVLVLAAMAVTTIFTNPRFEWHTVAKYFFEIRVLRGIGVSIGMTAVTMAISLVTGTLVALMRMGDSRLMSTVAAAFIWVFRSIPMLVQLLFWYNLAALFPTLSLGIPWGPRFLTFDSNDVIGPLTAAIIGLTLHETAYIAELIRSGLLAVPDGQRQAASALGLTPTQIFFRITLPQALRVIVPPMGNELISLLKATSLVSVITLADLLYSVQLIYAKTFQTKNKRCAAKGKPSVDAKLYTDLPAASLALQSKRVDAVAAPSASNTSVSQNAKDRFETLELKDMLDLPAASAIYGIQAKKGTGLASVIVKGLQKMYESGTYAKLFGQWGLPLSTVTRPQLALNGSKQSQTQ</sequence>
<gene>
    <name evidence="10" type="ORF">SSPO_017200</name>
</gene>
<comment type="subcellular location">
    <subcellularLocation>
        <location evidence="1 8">Cell membrane</location>
        <topology evidence="1 8">Multi-pass membrane protein</topology>
    </subcellularLocation>
</comment>
<dbReference type="SUPFAM" id="SSF53850">
    <property type="entry name" value="Periplasmic binding protein-like II"/>
    <property type="match status" value="1"/>
</dbReference>
<organism evidence="10 11">
    <name type="scientific">Streptomyces antimycoticus</name>
    <dbReference type="NCBI Taxonomy" id="68175"/>
    <lineage>
        <taxon>Bacteria</taxon>
        <taxon>Bacillati</taxon>
        <taxon>Actinomycetota</taxon>
        <taxon>Actinomycetes</taxon>
        <taxon>Kitasatosporales</taxon>
        <taxon>Streptomycetaceae</taxon>
        <taxon>Streptomyces</taxon>
        <taxon>Streptomyces violaceusniger group</taxon>
    </lineage>
</organism>
<evidence type="ECO:0000256" key="5">
    <source>
        <dbReference type="ARBA" id="ARBA00022970"/>
    </source>
</evidence>
<reference evidence="10 11" key="1">
    <citation type="journal article" date="2020" name="Int. J. Syst. Evol. Microbiol.">
        <title>Reclassification of Streptomyces castelarensis and Streptomyces sporoclivatus as later heterotypic synonyms of Streptomyces antimycoticus.</title>
        <authorList>
            <person name="Komaki H."/>
            <person name="Tamura T."/>
        </authorList>
    </citation>
    <scope>NUCLEOTIDE SEQUENCE [LARGE SCALE GENOMIC DNA]</scope>
    <source>
        <strain evidence="10 11">NBRC 100767</strain>
    </source>
</reference>
<dbReference type="InterPro" id="IPR043429">
    <property type="entry name" value="ArtM/GltK/GlnP/TcyL/YhdX-like"/>
</dbReference>
<evidence type="ECO:0000256" key="6">
    <source>
        <dbReference type="ARBA" id="ARBA00022989"/>
    </source>
</evidence>
<dbReference type="SUPFAM" id="SSF161098">
    <property type="entry name" value="MetI-like"/>
    <property type="match status" value="1"/>
</dbReference>
<keyword evidence="2 8" id="KW-0813">Transport</keyword>
<dbReference type="InterPro" id="IPR000515">
    <property type="entry name" value="MetI-like"/>
</dbReference>
<accession>A0A499UEZ4</accession>
<evidence type="ECO:0000256" key="3">
    <source>
        <dbReference type="ARBA" id="ARBA00022475"/>
    </source>
</evidence>
<evidence type="ECO:0000256" key="7">
    <source>
        <dbReference type="ARBA" id="ARBA00023136"/>
    </source>
</evidence>
<evidence type="ECO:0000313" key="10">
    <source>
        <dbReference type="EMBL" id="BBJ39002.1"/>
    </source>
</evidence>
<dbReference type="Gene3D" id="3.40.190.10">
    <property type="entry name" value="Periplasmic binding protein-like II"/>
    <property type="match status" value="1"/>
</dbReference>
<feature type="transmembrane region" description="Helical" evidence="8">
    <location>
        <begin position="103"/>
        <end position="124"/>
    </location>
</feature>
<dbReference type="NCBIfam" id="TIGR01726">
    <property type="entry name" value="HEQRo_perm_3TM"/>
    <property type="match status" value="1"/>
</dbReference>
<keyword evidence="5" id="KW-0029">Amino-acid transport</keyword>
<dbReference type="PROSITE" id="PS50928">
    <property type="entry name" value="ABC_TM1"/>
    <property type="match status" value="1"/>
</dbReference>
<feature type="transmembrane region" description="Helical" evidence="8">
    <location>
        <begin position="65"/>
        <end position="91"/>
    </location>
</feature>
<dbReference type="EMBL" id="AP019620">
    <property type="protein sequence ID" value="BBJ39002.1"/>
    <property type="molecule type" value="Genomic_DNA"/>
</dbReference>
<comment type="similarity">
    <text evidence="8">Belongs to the binding-protein-dependent transport system permease family.</text>
</comment>
<evidence type="ECO:0000313" key="11">
    <source>
        <dbReference type="Proteomes" id="UP000463951"/>
    </source>
</evidence>
<evidence type="ECO:0000256" key="4">
    <source>
        <dbReference type="ARBA" id="ARBA00022692"/>
    </source>
</evidence>
<name>A0A499UEZ4_9ACTN</name>
<feature type="domain" description="ABC transmembrane type-1" evidence="9">
    <location>
        <begin position="68"/>
        <end position="281"/>
    </location>
</feature>
<keyword evidence="3" id="KW-1003">Cell membrane</keyword>
<evidence type="ECO:0000259" key="9">
    <source>
        <dbReference type="PROSITE" id="PS50928"/>
    </source>
</evidence>
<dbReference type="Pfam" id="PF00528">
    <property type="entry name" value="BPD_transp_1"/>
    <property type="match status" value="1"/>
</dbReference>
<evidence type="ECO:0000256" key="8">
    <source>
        <dbReference type="RuleBase" id="RU363032"/>
    </source>
</evidence>
<dbReference type="Gene3D" id="1.10.3720.10">
    <property type="entry name" value="MetI-like"/>
    <property type="match status" value="1"/>
</dbReference>
<dbReference type="GO" id="GO:0022857">
    <property type="term" value="F:transmembrane transporter activity"/>
    <property type="evidence" value="ECO:0007669"/>
    <property type="project" value="InterPro"/>
</dbReference>
<dbReference type="Proteomes" id="UP000463951">
    <property type="component" value="Chromosome"/>
</dbReference>
<dbReference type="GO" id="GO:0006865">
    <property type="term" value="P:amino acid transport"/>
    <property type="evidence" value="ECO:0007669"/>
    <property type="project" value="UniProtKB-KW"/>
</dbReference>
<proteinExistence type="inferred from homology"/>
<protein>
    <recommendedName>
        <fullName evidence="9">ABC transmembrane type-1 domain-containing protein</fullName>
    </recommendedName>
</protein>
<evidence type="ECO:0000256" key="1">
    <source>
        <dbReference type="ARBA" id="ARBA00004651"/>
    </source>
</evidence>
<dbReference type="GO" id="GO:0043190">
    <property type="term" value="C:ATP-binding cassette (ABC) transporter complex"/>
    <property type="evidence" value="ECO:0007669"/>
    <property type="project" value="InterPro"/>
</dbReference>
<dbReference type="PANTHER" id="PTHR30614">
    <property type="entry name" value="MEMBRANE COMPONENT OF AMINO ACID ABC TRANSPORTER"/>
    <property type="match status" value="1"/>
</dbReference>
<keyword evidence="6 8" id="KW-1133">Transmembrane helix</keyword>
<dbReference type="InterPro" id="IPR035906">
    <property type="entry name" value="MetI-like_sf"/>
</dbReference>
<feature type="transmembrane region" description="Helical" evidence="8">
    <location>
        <begin position="26"/>
        <end position="45"/>
    </location>
</feature>
<keyword evidence="7 8" id="KW-0472">Membrane</keyword>
<evidence type="ECO:0000256" key="2">
    <source>
        <dbReference type="ARBA" id="ARBA00022448"/>
    </source>
</evidence>
<keyword evidence="4 8" id="KW-0812">Transmembrane</keyword>
<dbReference type="InterPro" id="IPR010065">
    <property type="entry name" value="AA_ABC_transptr_permease_3TM"/>
</dbReference>
<dbReference type="AlphaFoldDB" id="A0A499UEZ4"/>